<keyword evidence="1 2" id="KW-0238">DNA-binding</keyword>
<dbReference type="PROSITE" id="PS50118">
    <property type="entry name" value="HMG_BOX_2"/>
    <property type="match status" value="1"/>
</dbReference>
<gene>
    <name evidence="4" type="ORF">FRACYDRAFT_145422</name>
</gene>
<dbReference type="Pfam" id="PF09011">
    <property type="entry name" value="HMG_box_2"/>
    <property type="match status" value="1"/>
</dbReference>
<dbReference type="PANTHER" id="PTHR48112:SF15">
    <property type="entry name" value="HMG BOX DOMAIN-CONTAINING PROTEIN"/>
    <property type="match status" value="1"/>
</dbReference>
<dbReference type="GO" id="GO:0003677">
    <property type="term" value="F:DNA binding"/>
    <property type="evidence" value="ECO:0007669"/>
    <property type="project" value="UniProtKB-UniRule"/>
</dbReference>
<dbReference type="InterPro" id="IPR009071">
    <property type="entry name" value="HMG_box_dom"/>
</dbReference>
<proteinExistence type="predicted"/>
<dbReference type="OrthoDB" id="49060at2759"/>
<reference evidence="4 5" key="1">
    <citation type="submission" date="2016-09" db="EMBL/GenBank/DDBJ databases">
        <title>Extensive genetic diversity and differential bi-allelic expression allows diatom success in the polar Southern Ocean.</title>
        <authorList>
            <consortium name="DOE Joint Genome Institute"/>
            <person name="Mock T."/>
            <person name="Otillar R.P."/>
            <person name="Strauss J."/>
            <person name="Dupont C."/>
            <person name="Frickenhaus S."/>
            <person name="Maumus F."/>
            <person name="Mcmullan M."/>
            <person name="Sanges R."/>
            <person name="Schmutz J."/>
            <person name="Toseland A."/>
            <person name="Valas R."/>
            <person name="Veluchamy A."/>
            <person name="Ward B.J."/>
            <person name="Allen A."/>
            <person name="Barry K."/>
            <person name="Falciatore A."/>
            <person name="Ferrante M."/>
            <person name="Fortunato A.E."/>
            <person name="Gloeckner G."/>
            <person name="Gruber A."/>
            <person name="Hipkin R."/>
            <person name="Janech M."/>
            <person name="Kroth P."/>
            <person name="Leese F."/>
            <person name="Lindquist E."/>
            <person name="Lyon B.R."/>
            <person name="Martin J."/>
            <person name="Mayer C."/>
            <person name="Parker M."/>
            <person name="Quesneville H."/>
            <person name="Raymond J."/>
            <person name="Uhlig C."/>
            <person name="Valentin K.U."/>
            <person name="Worden A.Z."/>
            <person name="Armbrust E.V."/>
            <person name="Bowler C."/>
            <person name="Green B."/>
            <person name="Moulton V."/>
            <person name="Van Oosterhout C."/>
            <person name="Grigoriev I."/>
        </authorList>
    </citation>
    <scope>NUCLEOTIDE SEQUENCE [LARGE SCALE GENOMIC DNA]</scope>
    <source>
        <strain evidence="4 5">CCMP1102</strain>
    </source>
</reference>
<organism evidence="4 5">
    <name type="scientific">Fragilariopsis cylindrus CCMP1102</name>
    <dbReference type="NCBI Taxonomy" id="635003"/>
    <lineage>
        <taxon>Eukaryota</taxon>
        <taxon>Sar</taxon>
        <taxon>Stramenopiles</taxon>
        <taxon>Ochrophyta</taxon>
        <taxon>Bacillariophyta</taxon>
        <taxon>Bacillariophyceae</taxon>
        <taxon>Bacillariophycidae</taxon>
        <taxon>Bacillariales</taxon>
        <taxon>Bacillariaceae</taxon>
        <taxon>Fragilariopsis</taxon>
    </lineage>
</organism>
<feature type="non-terminal residue" evidence="4">
    <location>
        <position position="1"/>
    </location>
</feature>
<name>A0A1E7EQJ3_9STRA</name>
<evidence type="ECO:0000256" key="2">
    <source>
        <dbReference type="PROSITE-ProRule" id="PRU00267"/>
    </source>
</evidence>
<keyword evidence="5" id="KW-1185">Reference proteome</keyword>
<accession>A0A1E7EQJ3</accession>
<evidence type="ECO:0000256" key="1">
    <source>
        <dbReference type="ARBA" id="ARBA00023125"/>
    </source>
</evidence>
<evidence type="ECO:0000313" key="5">
    <source>
        <dbReference type="Proteomes" id="UP000095751"/>
    </source>
</evidence>
<dbReference type="Proteomes" id="UP000095751">
    <property type="component" value="Unassembled WGS sequence"/>
</dbReference>
<dbReference type="PANTHER" id="PTHR48112">
    <property type="entry name" value="HIGH MOBILITY GROUP PROTEIN DSP1"/>
    <property type="match status" value="1"/>
</dbReference>
<dbReference type="InterPro" id="IPR036910">
    <property type="entry name" value="HMG_box_dom_sf"/>
</dbReference>
<dbReference type="GO" id="GO:0005634">
    <property type="term" value="C:nucleus"/>
    <property type="evidence" value="ECO:0007669"/>
    <property type="project" value="UniProtKB-UniRule"/>
</dbReference>
<feature type="DNA-binding region" description="HMG box" evidence="2">
    <location>
        <begin position="6"/>
        <end position="75"/>
    </location>
</feature>
<evidence type="ECO:0000259" key="3">
    <source>
        <dbReference type="PROSITE" id="PS50118"/>
    </source>
</evidence>
<dbReference type="Gene3D" id="1.10.30.10">
    <property type="entry name" value="High mobility group box domain"/>
    <property type="match status" value="1"/>
</dbReference>
<dbReference type="EMBL" id="KV784382">
    <property type="protein sequence ID" value="OEU08155.1"/>
    <property type="molecule type" value="Genomic_DNA"/>
</dbReference>
<feature type="non-terminal residue" evidence="4">
    <location>
        <position position="75"/>
    </location>
</feature>
<keyword evidence="2" id="KW-0539">Nucleus</keyword>
<dbReference type="KEGG" id="fcy:FRACYDRAFT_145422"/>
<dbReference type="AlphaFoldDB" id="A0A1E7EQJ3"/>
<protein>
    <recommendedName>
        <fullName evidence="3">HMG box domain-containing protein</fullName>
    </recommendedName>
</protein>
<dbReference type="InterPro" id="IPR050342">
    <property type="entry name" value="HMGB"/>
</dbReference>
<sequence>KPKDRPKRPLSAYNIFFKEERNRILNNNDSNKTDDIDSTISFESLAKIIGQRWQELDAISMAIYKSKANIDMNRY</sequence>
<dbReference type="InParanoid" id="A0A1E7EQJ3"/>
<feature type="domain" description="HMG box" evidence="3">
    <location>
        <begin position="6"/>
        <end position="75"/>
    </location>
</feature>
<evidence type="ECO:0000313" key="4">
    <source>
        <dbReference type="EMBL" id="OEU08155.1"/>
    </source>
</evidence>
<dbReference type="SUPFAM" id="SSF47095">
    <property type="entry name" value="HMG-box"/>
    <property type="match status" value="1"/>
</dbReference>